<feature type="region of interest" description="Disordered" evidence="1">
    <location>
        <begin position="486"/>
        <end position="505"/>
    </location>
</feature>
<gene>
    <name evidence="2" type="ORF">PGLA1383_LOCUS54128</name>
</gene>
<sequence>MFGDGKSRLKQWVSSARPSARRRKSFEAQAELVAASELEVKIEPLRRLADLARESAEQILLCFSTLQCVQSDLAEGIKDFLSQDEEGLDDQAKGFTQVCLGFFRDCDALSRDTGLRDLSVSCEQVSQECQHVAELLRSREQARQELAHYEEKVRQLQKRGGRSPSVGRSSHGSSDDDDEEVDAVLLPASAGRPTARLSRNLEKLVQSRADEKSMSQLCDSELRAFGRRRTSHSRAVCHGLLRSYVRLLADWGRQSRAVAAAFDQELQPGTAVRVAGVAPSSPDSDEQDSPAIVEGLEPGTGRCVVSLPSGERLAVRPELLRPLAGEIPWSLASKDFSSVVAAGQVVVIPAAAPCGGAGIGMEVEVRCGGLDAQISEVLVDGEPAEILSASSWRAWVRLPPRRRAGPARVEVRTDGWQQRLAGSVDVLQYFEPVCFGPKGQNIELSFSASLPQGLAPTVATRTSGLLHGLVLTSIALPALQPNSSSTLDFTSRMPSSAEATASESAVQKLPAMGHMSSASIAPIPVRLRDASPASLSLPAPDSSHEHPAPADVLWRHFFEVEILDAAERSTGTSRTLSVGFVWQLPRSFVVGGDLPRAYLGGVELRKVSGWRPITDVQVGTVLGVLLEVEAKRLRLSVFQDGVRKCCEEAPRHAEWQGQPFGVVDVCGTVRSVELRQGGRVP</sequence>
<dbReference type="Gene3D" id="1.20.1270.60">
    <property type="entry name" value="Arfaptin homology (AH) domain/BAR domain"/>
    <property type="match status" value="1"/>
</dbReference>
<evidence type="ECO:0000313" key="2">
    <source>
        <dbReference type="EMBL" id="CAE8639063.1"/>
    </source>
</evidence>
<organism evidence="2 3">
    <name type="scientific">Polarella glacialis</name>
    <name type="common">Dinoflagellate</name>
    <dbReference type="NCBI Taxonomy" id="89957"/>
    <lineage>
        <taxon>Eukaryota</taxon>
        <taxon>Sar</taxon>
        <taxon>Alveolata</taxon>
        <taxon>Dinophyceae</taxon>
        <taxon>Suessiales</taxon>
        <taxon>Suessiaceae</taxon>
        <taxon>Polarella</taxon>
    </lineage>
</organism>
<dbReference type="InterPro" id="IPR027267">
    <property type="entry name" value="AH/BAR_dom_sf"/>
</dbReference>
<feature type="compositionally biased region" description="Low complexity" evidence="1">
    <location>
        <begin position="162"/>
        <end position="172"/>
    </location>
</feature>
<comment type="caution">
    <text evidence="2">The sequence shown here is derived from an EMBL/GenBank/DDBJ whole genome shotgun (WGS) entry which is preliminary data.</text>
</comment>
<dbReference type="EMBL" id="CAJNNV010032134">
    <property type="protein sequence ID" value="CAE8639063.1"/>
    <property type="molecule type" value="Genomic_DNA"/>
</dbReference>
<reference evidence="2" key="1">
    <citation type="submission" date="2021-02" db="EMBL/GenBank/DDBJ databases">
        <authorList>
            <person name="Dougan E. K."/>
            <person name="Rhodes N."/>
            <person name="Thang M."/>
            <person name="Chan C."/>
        </authorList>
    </citation>
    <scope>NUCLEOTIDE SEQUENCE</scope>
</reference>
<dbReference type="Proteomes" id="UP000654075">
    <property type="component" value="Unassembled WGS sequence"/>
</dbReference>
<evidence type="ECO:0000256" key="1">
    <source>
        <dbReference type="SAM" id="MobiDB-lite"/>
    </source>
</evidence>
<dbReference type="CDD" id="cd00102">
    <property type="entry name" value="IPT"/>
    <property type="match status" value="1"/>
</dbReference>
<feature type="region of interest" description="Disordered" evidence="1">
    <location>
        <begin position="150"/>
        <end position="179"/>
    </location>
</feature>
<feature type="compositionally biased region" description="Low complexity" evidence="1">
    <location>
        <begin position="495"/>
        <end position="505"/>
    </location>
</feature>
<evidence type="ECO:0000313" key="3">
    <source>
        <dbReference type="Proteomes" id="UP000654075"/>
    </source>
</evidence>
<keyword evidence="3" id="KW-1185">Reference proteome</keyword>
<proteinExistence type="predicted"/>
<feature type="non-terminal residue" evidence="2">
    <location>
        <position position="681"/>
    </location>
</feature>
<protein>
    <submittedName>
        <fullName evidence="2">Uncharacterized protein</fullName>
    </submittedName>
</protein>
<name>A0A813HKK0_POLGL</name>
<dbReference type="AlphaFoldDB" id="A0A813HKK0"/>
<accession>A0A813HKK0</accession>